<dbReference type="FunFam" id="1.20.1250.20:FF:000286">
    <property type="entry name" value="MFS efflux transporter"/>
    <property type="match status" value="1"/>
</dbReference>
<feature type="transmembrane region" description="Helical" evidence="7">
    <location>
        <begin position="156"/>
        <end position="176"/>
    </location>
</feature>
<evidence type="ECO:0000256" key="2">
    <source>
        <dbReference type="ARBA" id="ARBA00008335"/>
    </source>
</evidence>
<sequence>MAPSAAPSPPAGTTKWKLRLQMTSLCWTMFLMGWNGGSLGPLLPRIQKVYHVWREFFVVSLIFISNSVGIILSALMNVYLSQRLGFGKVLVISLFFPWSALSVIVYCIQIPAPPFPVFILSYFINGLSMALQGAHVNGYVTSLKRPASKLGIAHCAYVSGIYGIALVNVSLLAFVFRFRRQDECMHEIGESMEERETNHENHYVQIMRQKTVTIGGWIVSYVIDIRGGGPSAGYISSGFFGGLALGRVSLLWVNRKLGNRRAVLIYMFLAMIFELVVWTVPSLISGAVAISLIGLILGPIYPIAMDETGKVLPRWLCTGGIGWIGAFGTTGSALMPFTAGVLAQQKGIWTLQPLLLSTMALMVGLWAVVPRQDPRRKD</sequence>
<keyword evidence="5 7" id="KW-1133">Transmembrane helix</keyword>
<evidence type="ECO:0000256" key="6">
    <source>
        <dbReference type="ARBA" id="ARBA00023136"/>
    </source>
</evidence>
<feature type="transmembrane region" description="Helical" evidence="7">
    <location>
        <begin position="349"/>
        <end position="369"/>
    </location>
</feature>
<evidence type="ECO:0000256" key="4">
    <source>
        <dbReference type="ARBA" id="ARBA00022692"/>
    </source>
</evidence>
<dbReference type="Proteomes" id="UP001203297">
    <property type="component" value="Unassembled WGS sequence"/>
</dbReference>
<comment type="subcellular location">
    <subcellularLocation>
        <location evidence="1">Endomembrane system</location>
        <topology evidence="1">Multi-pass membrane protein</topology>
    </subcellularLocation>
</comment>
<accession>A0AAD4LW46</accession>
<keyword evidence="3" id="KW-0813">Transport</keyword>
<dbReference type="GO" id="GO:0016020">
    <property type="term" value="C:membrane"/>
    <property type="evidence" value="ECO:0007669"/>
    <property type="project" value="TreeGrafter"/>
</dbReference>
<keyword evidence="9" id="KW-1185">Reference proteome</keyword>
<feature type="transmembrane region" description="Helical" evidence="7">
    <location>
        <begin position="86"/>
        <end position="108"/>
    </location>
</feature>
<evidence type="ECO:0000256" key="3">
    <source>
        <dbReference type="ARBA" id="ARBA00022448"/>
    </source>
</evidence>
<evidence type="ECO:0000256" key="7">
    <source>
        <dbReference type="SAM" id="Phobius"/>
    </source>
</evidence>
<dbReference type="PANTHER" id="PTHR23514:SF3">
    <property type="entry name" value="BYPASS OF STOP CODON PROTEIN 6"/>
    <property type="match status" value="1"/>
</dbReference>
<dbReference type="AlphaFoldDB" id="A0AAD4LW46"/>
<proteinExistence type="inferred from homology"/>
<dbReference type="EMBL" id="WTXG01000231">
    <property type="protein sequence ID" value="KAI0290323.1"/>
    <property type="molecule type" value="Genomic_DNA"/>
</dbReference>
<feature type="transmembrane region" description="Helical" evidence="7">
    <location>
        <begin position="316"/>
        <end position="337"/>
    </location>
</feature>
<dbReference type="InterPro" id="IPR051788">
    <property type="entry name" value="MFS_Transporter"/>
</dbReference>
<dbReference type="PANTHER" id="PTHR23514">
    <property type="entry name" value="BYPASS OF STOP CODON PROTEIN 6"/>
    <property type="match status" value="1"/>
</dbReference>
<dbReference type="InterPro" id="IPR036259">
    <property type="entry name" value="MFS_trans_sf"/>
</dbReference>
<protein>
    <submittedName>
        <fullName evidence="8">Major facilitator superfamily domain-containing protein</fullName>
    </submittedName>
</protein>
<evidence type="ECO:0000256" key="5">
    <source>
        <dbReference type="ARBA" id="ARBA00022989"/>
    </source>
</evidence>
<feature type="transmembrane region" description="Helical" evidence="7">
    <location>
        <begin position="20"/>
        <end position="44"/>
    </location>
</feature>
<organism evidence="8 9">
    <name type="scientific">Multifurca ochricompacta</name>
    <dbReference type="NCBI Taxonomy" id="376703"/>
    <lineage>
        <taxon>Eukaryota</taxon>
        <taxon>Fungi</taxon>
        <taxon>Dikarya</taxon>
        <taxon>Basidiomycota</taxon>
        <taxon>Agaricomycotina</taxon>
        <taxon>Agaricomycetes</taxon>
        <taxon>Russulales</taxon>
        <taxon>Russulaceae</taxon>
        <taxon>Multifurca</taxon>
    </lineage>
</organism>
<dbReference type="GO" id="GO:0012505">
    <property type="term" value="C:endomembrane system"/>
    <property type="evidence" value="ECO:0007669"/>
    <property type="project" value="UniProtKB-SubCell"/>
</dbReference>
<name>A0AAD4LW46_9AGAM</name>
<keyword evidence="4 7" id="KW-0812">Transmembrane</keyword>
<evidence type="ECO:0000313" key="9">
    <source>
        <dbReference type="Proteomes" id="UP001203297"/>
    </source>
</evidence>
<reference evidence="8" key="1">
    <citation type="journal article" date="2022" name="New Phytol.">
        <title>Evolutionary transition to the ectomycorrhizal habit in the genomes of a hyperdiverse lineage of mushroom-forming fungi.</title>
        <authorList>
            <person name="Looney B."/>
            <person name="Miyauchi S."/>
            <person name="Morin E."/>
            <person name="Drula E."/>
            <person name="Courty P.E."/>
            <person name="Kohler A."/>
            <person name="Kuo A."/>
            <person name="LaButti K."/>
            <person name="Pangilinan J."/>
            <person name="Lipzen A."/>
            <person name="Riley R."/>
            <person name="Andreopoulos W."/>
            <person name="He G."/>
            <person name="Johnson J."/>
            <person name="Nolan M."/>
            <person name="Tritt A."/>
            <person name="Barry K.W."/>
            <person name="Grigoriev I.V."/>
            <person name="Nagy L.G."/>
            <person name="Hibbett D."/>
            <person name="Henrissat B."/>
            <person name="Matheny P.B."/>
            <person name="Labbe J."/>
            <person name="Martin F.M."/>
        </authorList>
    </citation>
    <scope>NUCLEOTIDE SEQUENCE</scope>
    <source>
        <strain evidence="8">BPL690</strain>
    </source>
</reference>
<feature type="transmembrane region" description="Helical" evidence="7">
    <location>
        <begin position="286"/>
        <end position="304"/>
    </location>
</feature>
<evidence type="ECO:0000256" key="1">
    <source>
        <dbReference type="ARBA" id="ARBA00004127"/>
    </source>
</evidence>
<feature type="transmembrane region" description="Helical" evidence="7">
    <location>
        <begin position="263"/>
        <end position="280"/>
    </location>
</feature>
<gene>
    <name evidence="8" type="ORF">B0F90DRAFT_1812333</name>
</gene>
<evidence type="ECO:0000313" key="8">
    <source>
        <dbReference type="EMBL" id="KAI0290323.1"/>
    </source>
</evidence>
<dbReference type="Gene3D" id="1.20.1250.20">
    <property type="entry name" value="MFS general substrate transporter like domains"/>
    <property type="match status" value="2"/>
</dbReference>
<feature type="transmembrane region" description="Helical" evidence="7">
    <location>
        <begin position="115"/>
        <end position="136"/>
    </location>
</feature>
<keyword evidence="6 7" id="KW-0472">Membrane</keyword>
<dbReference type="SUPFAM" id="SSF103473">
    <property type="entry name" value="MFS general substrate transporter"/>
    <property type="match status" value="1"/>
</dbReference>
<comment type="similarity">
    <text evidence="2">Belongs to the major facilitator superfamily.</text>
</comment>
<feature type="transmembrane region" description="Helical" evidence="7">
    <location>
        <begin position="56"/>
        <end position="80"/>
    </location>
</feature>
<comment type="caution">
    <text evidence="8">The sequence shown here is derived from an EMBL/GenBank/DDBJ whole genome shotgun (WGS) entry which is preliminary data.</text>
</comment>